<evidence type="ECO:0000259" key="2">
    <source>
        <dbReference type="Pfam" id="PF21666"/>
    </source>
</evidence>
<dbReference type="AlphaFoldDB" id="A0AAD9HN57"/>
<evidence type="ECO:0000313" key="4">
    <source>
        <dbReference type="Proteomes" id="UP001232148"/>
    </source>
</evidence>
<protein>
    <submittedName>
        <fullName evidence="3">Uncharacterized protein</fullName>
    </submittedName>
</protein>
<reference evidence="3" key="1">
    <citation type="submission" date="2021-06" db="EMBL/GenBank/DDBJ databases">
        <title>Comparative genomics, transcriptomics and evolutionary studies reveal genomic signatures of adaptation to plant cell wall in hemibiotrophic fungi.</title>
        <authorList>
            <consortium name="DOE Joint Genome Institute"/>
            <person name="Baroncelli R."/>
            <person name="Diaz J.F."/>
            <person name="Benocci T."/>
            <person name="Peng M."/>
            <person name="Battaglia E."/>
            <person name="Haridas S."/>
            <person name="Andreopoulos W."/>
            <person name="Labutti K."/>
            <person name="Pangilinan J."/>
            <person name="Floch G.L."/>
            <person name="Makela M.R."/>
            <person name="Henrissat B."/>
            <person name="Grigoriev I.V."/>
            <person name="Crouch J.A."/>
            <person name="De Vries R.P."/>
            <person name="Sukno S.A."/>
            <person name="Thon M.R."/>
        </authorList>
    </citation>
    <scope>NUCLEOTIDE SEQUENCE</scope>
    <source>
        <strain evidence="3">MAFF235873</strain>
    </source>
</reference>
<dbReference type="PANTHER" id="PTHR33119:SF1">
    <property type="entry name" value="FE2OG DIOXYGENASE DOMAIN-CONTAINING PROTEIN"/>
    <property type="match status" value="1"/>
</dbReference>
<evidence type="ECO:0000259" key="1">
    <source>
        <dbReference type="Pfam" id="PF14033"/>
    </source>
</evidence>
<feature type="domain" description="DUF4246" evidence="2">
    <location>
        <begin position="102"/>
        <end position="164"/>
    </location>
</feature>
<accession>A0AAD9HN57</accession>
<evidence type="ECO:0000313" key="3">
    <source>
        <dbReference type="EMBL" id="KAK2030999.1"/>
    </source>
</evidence>
<sequence>MSGTLTVPQRLAFRKWVHSFDDVTPTLPRAAEWLKGQFGKEVSEAVIRLILNHVSLQKSIWNRQYCDVYNFSFDLDRTYHDYVMEYSFYPFDDGVIGPLIRPGFGRNLRATTPRSFPNATQDWSASTLTYLELAMLWFIEHITNKPDWHVKVFNQDIVSKWKTEVMAVDWRAVDLEYAHFNDAMFAWCLAELREKATLYEATGLVPVYDVTTAVVKADNVVPPEVKDELKRGVEILEDVQQHAKDWHPGSDGKVLDLVHPSLYPLVYGVSRIVPDKRISLQDSIKVCGTGQTIPAHAPEIGYERRYKRNQGLFSYKFQWLPCEIDIQDGKPAITSYINNLHPKHHAGLYATIEKVIEKSLPLWDVIYRWHKDFELLRIRCKEVGVDCQVGCTYFCSQENRPLEPDEDERNMDEYWDERRKNQPSLTWQRDKIWFERTHPIKMPSVPEYCPMRLQPKDVNLEGGFLDDADRIQVIVKLANIQLTPEKPTYDGGSWHIEGQLHEHICATALYYYDNENVTESRLAFRTNANKERFLHSGQTGLIYEHNDFDSLDRTFKIDSRGSITQDLGSVLTREDRLLAFPNVYEHRVAPFELVDKTKPGHRKILALFLIDPAVPIISTANVPPQQCGWWEEGWMPDSPLAPLPSELTNMVFDHLDFPISLEKAKKIREELMAERTGTNSREVSDHRTDYWTFCEH</sequence>
<gene>
    <name evidence="3" type="ORF">LX32DRAFT_614454</name>
</gene>
<organism evidence="3 4">
    <name type="scientific">Colletotrichum zoysiae</name>
    <dbReference type="NCBI Taxonomy" id="1216348"/>
    <lineage>
        <taxon>Eukaryota</taxon>
        <taxon>Fungi</taxon>
        <taxon>Dikarya</taxon>
        <taxon>Ascomycota</taxon>
        <taxon>Pezizomycotina</taxon>
        <taxon>Sordariomycetes</taxon>
        <taxon>Hypocreomycetidae</taxon>
        <taxon>Glomerellales</taxon>
        <taxon>Glomerellaceae</taxon>
        <taxon>Colletotrichum</taxon>
        <taxon>Colletotrichum graminicola species complex</taxon>
    </lineage>
</organism>
<feature type="domain" description="DUF4246" evidence="1">
    <location>
        <begin position="183"/>
        <end position="632"/>
    </location>
</feature>
<dbReference type="Pfam" id="PF14033">
    <property type="entry name" value="DUF4246"/>
    <property type="match status" value="1"/>
</dbReference>
<dbReference type="PANTHER" id="PTHR33119">
    <property type="entry name" value="IFI3P"/>
    <property type="match status" value="1"/>
</dbReference>
<proteinExistence type="predicted"/>
<dbReference type="InterPro" id="IPR049192">
    <property type="entry name" value="DUF4246_C"/>
</dbReference>
<dbReference type="InterPro" id="IPR025340">
    <property type="entry name" value="DUF4246"/>
</dbReference>
<dbReference type="InterPro" id="IPR049207">
    <property type="entry name" value="DUF4246_N"/>
</dbReference>
<dbReference type="EMBL" id="MU842845">
    <property type="protein sequence ID" value="KAK2030999.1"/>
    <property type="molecule type" value="Genomic_DNA"/>
</dbReference>
<keyword evidence="4" id="KW-1185">Reference proteome</keyword>
<comment type="caution">
    <text evidence="3">The sequence shown here is derived from an EMBL/GenBank/DDBJ whole genome shotgun (WGS) entry which is preliminary data.</text>
</comment>
<dbReference type="Proteomes" id="UP001232148">
    <property type="component" value="Unassembled WGS sequence"/>
</dbReference>
<name>A0AAD9HN57_9PEZI</name>
<dbReference type="Pfam" id="PF21666">
    <property type="entry name" value="DUF4246_N"/>
    <property type="match status" value="1"/>
</dbReference>